<proteinExistence type="inferred from homology"/>
<dbReference type="InterPro" id="IPR036396">
    <property type="entry name" value="Cyt_P450_sf"/>
</dbReference>
<dbReference type="PRINTS" id="PR00385">
    <property type="entry name" value="P450"/>
</dbReference>
<accession>A0A6A6XXU8</accession>
<evidence type="ECO:0000313" key="7">
    <source>
        <dbReference type="EMBL" id="KAF2801312.1"/>
    </source>
</evidence>
<reference evidence="7 9" key="1">
    <citation type="journal article" date="2020" name="Stud. Mycol.">
        <title>101 Dothideomycetes genomes: a test case for predicting lifestyles and emergence of pathogens.</title>
        <authorList>
            <person name="Haridas S."/>
            <person name="Albert R."/>
            <person name="Binder M."/>
            <person name="Bloem J."/>
            <person name="Labutti K."/>
            <person name="Salamov A."/>
            <person name="Andreopoulos B."/>
            <person name="Baker S."/>
            <person name="Barry K."/>
            <person name="Bills G."/>
            <person name="Bluhm B."/>
            <person name="Cannon C."/>
            <person name="Castanera R."/>
            <person name="Culley D."/>
            <person name="Daum C."/>
            <person name="Ezra D."/>
            <person name="Gonzalez J."/>
            <person name="Henrissat B."/>
            <person name="Kuo A."/>
            <person name="Liang C."/>
            <person name="Lipzen A."/>
            <person name="Lutzoni F."/>
            <person name="Magnuson J."/>
            <person name="Mondo S."/>
            <person name="Nolan M."/>
            <person name="Ohm R."/>
            <person name="Pangilinan J."/>
            <person name="Park H.-J."/>
            <person name="Ramirez L."/>
            <person name="Alfaro M."/>
            <person name="Sun H."/>
            <person name="Tritt A."/>
            <person name="Yoshinaga Y."/>
            <person name="Zwiers L.-H."/>
            <person name="Turgeon B."/>
            <person name="Goodwin S."/>
            <person name="Spatafora J."/>
            <person name="Crous P."/>
            <person name="Grigoriev I."/>
        </authorList>
    </citation>
    <scope>NUCLEOTIDE SEQUENCE</scope>
    <source>
        <strain evidence="7 9">CBS 304.34</strain>
    </source>
</reference>
<dbReference type="GO" id="GO:0020037">
    <property type="term" value="F:heme binding"/>
    <property type="evidence" value="ECO:0007669"/>
    <property type="project" value="InterPro"/>
</dbReference>
<dbReference type="InterPro" id="IPR001128">
    <property type="entry name" value="Cyt_P450"/>
</dbReference>
<dbReference type="RefSeq" id="XP_033568276.1">
    <property type="nucleotide sequence ID" value="XM_033726385.1"/>
</dbReference>
<dbReference type="GeneID" id="54467278"/>
<keyword evidence="8" id="KW-1185">Reference proteome</keyword>
<dbReference type="Pfam" id="PF00067">
    <property type="entry name" value="p450"/>
    <property type="match status" value="1"/>
</dbReference>
<comment type="cofactor">
    <cofactor evidence="6">
        <name>heme</name>
        <dbReference type="ChEBI" id="CHEBI:30413"/>
    </cofactor>
</comment>
<dbReference type="Proteomes" id="UP000504636">
    <property type="component" value="Unplaced"/>
</dbReference>
<dbReference type="InterPro" id="IPR050364">
    <property type="entry name" value="Cytochrome_P450_fung"/>
</dbReference>
<evidence type="ECO:0000256" key="6">
    <source>
        <dbReference type="PIRSR" id="PIRSR602401-1"/>
    </source>
</evidence>
<dbReference type="SUPFAM" id="SSF48264">
    <property type="entry name" value="Cytochrome P450"/>
    <property type="match status" value="1"/>
</dbReference>
<sequence length="371" mass="43102">MNNLLDDPARVFDYARLYPVSVACSLLYGHRAKDLDSFWFKDFYHMMENWGEVLEPGANPPSEEFPLLWYTPGHWKKRIYETKQLRSILWNKARDIVDKRREKGEKRDCLIDEKLDEMEKQGNWPFPNYAFNNLMGELVEAGADTTANQVLTLIMALAKYPWVQKKAQAEIDRVCGPNNPPTFDDFDKLPYINCIVKEGLRWRPTARSGLPHRVTKDDHYNGFLIPKGSTIFVAVWAMHQDENLYPDHMRFNPDRFLNHPKLANEYASSPDYDNRDHYGYGAGRRICPGLHLAERNMWRIVAKLLWAFNIYEPLDPKTGKTVPLDENAYNSCILVSPLPFEVRVVPRSEEVLQAVKREKAGALEFLSQYDG</sequence>
<evidence type="ECO:0000256" key="5">
    <source>
        <dbReference type="ARBA" id="ARBA00023033"/>
    </source>
</evidence>
<dbReference type="PANTHER" id="PTHR46300">
    <property type="entry name" value="P450, PUTATIVE (EUROFUNG)-RELATED-RELATED"/>
    <property type="match status" value="1"/>
</dbReference>
<feature type="binding site" description="axial binding residue" evidence="6">
    <location>
        <position position="287"/>
    </location>
    <ligand>
        <name>heme</name>
        <dbReference type="ChEBI" id="CHEBI:30413"/>
    </ligand>
    <ligandPart>
        <name>Fe</name>
        <dbReference type="ChEBI" id="CHEBI:18248"/>
    </ligandPart>
</feature>
<dbReference type="Gene3D" id="1.10.630.10">
    <property type="entry name" value="Cytochrome P450"/>
    <property type="match status" value="1"/>
</dbReference>
<reference evidence="9" key="2">
    <citation type="submission" date="2020-04" db="EMBL/GenBank/DDBJ databases">
        <authorList>
            <consortium name="NCBI Genome Project"/>
        </authorList>
    </citation>
    <scope>NUCLEOTIDE SEQUENCE</scope>
    <source>
        <strain evidence="9">CBS 304.34</strain>
    </source>
</reference>
<keyword evidence="3" id="KW-0560">Oxidoreductase</keyword>
<protein>
    <submittedName>
        <fullName evidence="7 9">Cytochrome P450</fullName>
    </submittedName>
</protein>
<gene>
    <name evidence="7 9" type="ORF">BDZ99DRAFT_528529</name>
</gene>
<keyword evidence="5" id="KW-0503">Monooxygenase</keyword>
<dbReference type="GO" id="GO:0005506">
    <property type="term" value="F:iron ion binding"/>
    <property type="evidence" value="ECO:0007669"/>
    <property type="project" value="InterPro"/>
</dbReference>
<dbReference type="OrthoDB" id="1103324at2759"/>
<dbReference type="EMBL" id="MU003732">
    <property type="protein sequence ID" value="KAF2801312.1"/>
    <property type="molecule type" value="Genomic_DNA"/>
</dbReference>
<dbReference type="AlphaFoldDB" id="A0A6A6XXU8"/>
<dbReference type="GO" id="GO:0004497">
    <property type="term" value="F:monooxygenase activity"/>
    <property type="evidence" value="ECO:0007669"/>
    <property type="project" value="UniProtKB-KW"/>
</dbReference>
<keyword evidence="2 6" id="KW-0479">Metal-binding</keyword>
<reference evidence="9" key="3">
    <citation type="submission" date="2025-04" db="UniProtKB">
        <authorList>
            <consortium name="RefSeq"/>
        </authorList>
    </citation>
    <scope>IDENTIFICATION</scope>
    <source>
        <strain evidence="9">CBS 304.34</strain>
    </source>
</reference>
<evidence type="ECO:0000313" key="9">
    <source>
        <dbReference type="RefSeq" id="XP_033568276.1"/>
    </source>
</evidence>
<dbReference type="PANTHER" id="PTHR46300:SF2">
    <property type="entry name" value="CYTOCHROME P450 MONOOXYGENASE ALNH-RELATED"/>
    <property type="match status" value="1"/>
</dbReference>
<dbReference type="InterPro" id="IPR002401">
    <property type="entry name" value="Cyt_P450_E_grp-I"/>
</dbReference>
<dbReference type="PRINTS" id="PR00463">
    <property type="entry name" value="EP450I"/>
</dbReference>
<evidence type="ECO:0000256" key="2">
    <source>
        <dbReference type="ARBA" id="ARBA00022723"/>
    </source>
</evidence>
<evidence type="ECO:0000256" key="1">
    <source>
        <dbReference type="ARBA" id="ARBA00010617"/>
    </source>
</evidence>
<keyword evidence="6" id="KW-0349">Heme</keyword>
<evidence type="ECO:0000256" key="4">
    <source>
        <dbReference type="ARBA" id="ARBA00023004"/>
    </source>
</evidence>
<comment type="similarity">
    <text evidence="1">Belongs to the cytochrome P450 family.</text>
</comment>
<evidence type="ECO:0000313" key="8">
    <source>
        <dbReference type="Proteomes" id="UP000504636"/>
    </source>
</evidence>
<evidence type="ECO:0000256" key="3">
    <source>
        <dbReference type="ARBA" id="ARBA00023002"/>
    </source>
</evidence>
<name>A0A6A6XXU8_9PEZI</name>
<keyword evidence="4 6" id="KW-0408">Iron</keyword>
<dbReference type="GO" id="GO:0016705">
    <property type="term" value="F:oxidoreductase activity, acting on paired donors, with incorporation or reduction of molecular oxygen"/>
    <property type="evidence" value="ECO:0007669"/>
    <property type="project" value="InterPro"/>
</dbReference>
<organism evidence="7">
    <name type="scientific">Mytilinidion resinicola</name>
    <dbReference type="NCBI Taxonomy" id="574789"/>
    <lineage>
        <taxon>Eukaryota</taxon>
        <taxon>Fungi</taxon>
        <taxon>Dikarya</taxon>
        <taxon>Ascomycota</taxon>
        <taxon>Pezizomycotina</taxon>
        <taxon>Dothideomycetes</taxon>
        <taxon>Pleosporomycetidae</taxon>
        <taxon>Mytilinidiales</taxon>
        <taxon>Mytilinidiaceae</taxon>
        <taxon>Mytilinidion</taxon>
    </lineage>
</organism>